<evidence type="ECO:0000256" key="2">
    <source>
        <dbReference type="ARBA" id="ARBA00022475"/>
    </source>
</evidence>
<feature type="domain" description="Plexin TIG" evidence="11">
    <location>
        <begin position="258"/>
        <end position="346"/>
    </location>
</feature>
<evidence type="ECO:0000256" key="5">
    <source>
        <dbReference type="ARBA" id="ARBA00022729"/>
    </source>
</evidence>
<dbReference type="InterPro" id="IPR013783">
    <property type="entry name" value="Ig-like_fold"/>
</dbReference>
<dbReference type="Pfam" id="PF17960">
    <property type="entry name" value="TIG_plexin"/>
    <property type="match status" value="1"/>
</dbReference>
<keyword evidence="8" id="KW-0472">Membrane</keyword>
<evidence type="ECO:0000256" key="9">
    <source>
        <dbReference type="ARBA" id="ARBA00023157"/>
    </source>
</evidence>
<keyword evidence="6" id="KW-0677">Repeat</keyword>
<evidence type="ECO:0000256" key="4">
    <source>
        <dbReference type="ARBA" id="ARBA00022692"/>
    </source>
</evidence>
<evidence type="ECO:0000256" key="7">
    <source>
        <dbReference type="ARBA" id="ARBA00022989"/>
    </source>
</evidence>
<proteinExistence type="predicted"/>
<comment type="subcellular location">
    <subcellularLocation>
        <location evidence="1">Cell membrane</location>
        <topology evidence="1">Single-pass type I membrane protein</topology>
    </subcellularLocation>
</comment>
<evidence type="ECO:0000313" key="12">
    <source>
        <dbReference type="EMBL" id="KAG9332698.1"/>
    </source>
</evidence>
<dbReference type="PANTHER" id="PTHR22625:SF37">
    <property type="entry name" value="PLEXIN-A2"/>
    <property type="match status" value="1"/>
</dbReference>
<dbReference type="GO" id="GO:0005886">
    <property type="term" value="C:plasma membrane"/>
    <property type="evidence" value="ECO:0007669"/>
    <property type="project" value="UniProtKB-SubCell"/>
</dbReference>
<dbReference type="PANTHER" id="PTHR22625">
    <property type="entry name" value="PLEXIN"/>
    <property type="match status" value="1"/>
</dbReference>
<keyword evidence="13" id="KW-1185">Reference proteome</keyword>
<keyword evidence="7" id="KW-1133">Transmembrane helix</keyword>
<evidence type="ECO:0000256" key="3">
    <source>
        <dbReference type="ARBA" id="ARBA00022553"/>
    </source>
</evidence>
<evidence type="ECO:0000256" key="8">
    <source>
        <dbReference type="ARBA" id="ARBA00023136"/>
    </source>
</evidence>
<keyword evidence="10" id="KW-0325">Glycoprotein</keyword>
<dbReference type="GO" id="GO:0017154">
    <property type="term" value="F:semaphorin receptor activity"/>
    <property type="evidence" value="ECO:0007669"/>
    <property type="project" value="InterPro"/>
</dbReference>
<dbReference type="Proteomes" id="UP000824540">
    <property type="component" value="Unassembled WGS sequence"/>
</dbReference>
<comment type="caution">
    <text evidence="12">The sequence shown here is derived from an EMBL/GenBank/DDBJ whole genome shotgun (WGS) entry which is preliminary data.</text>
</comment>
<dbReference type="AlphaFoldDB" id="A0A8T2N4E1"/>
<dbReference type="Gene3D" id="2.60.40.10">
    <property type="entry name" value="Immunoglobulins"/>
    <property type="match status" value="1"/>
</dbReference>
<dbReference type="OrthoDB" id="125363at2759"/>
<keyword evidence="5" id="KW-0732">Signal</keyword>
<dbReference type="GO" id="GO:0002116">
    <property type="term" value="C:semaphorin receptor complex"/>
    <property type="evidence" value="ECO:0007669"/>
    <property type="project" value="TreeGrafter"/>
</dbReference>
<evidence type="ECO:0000256" key="10">
    <source>
        <dbReference type="ARBA" id="ARBA00023180"/>
    </source>
</evidence>
<reference evidence="12" key="1">
    <citation type="thesis" date="2021" institute="BYU ScholarsArchive" country="Provo, UT, USA">
        <title>Applications of and Algorithms for Genome Assembly and Genomic Analyses with an Emphasis on Marine Teleosts.</title>
        <authorList>
            <person name="Pickett B.D."/>
        </authorList>
    </citation>
    <scope>NUCLEOTIDE SEQUENCE</scope>
    <source>
        <strain evidence="12">HI-2016</strain>
    </source>
</reference>
<organism evidence="12 13">
    <name type="scientific">Albula glossodonta</name>
    <name type="common">roundjaw bonefish</name>
    <dbReference type="NCBI Taxonomy" id="121402"/>
    <lineage>
        <taxon>Eukaryota</taxon>
        <taxon>Metazoa</taxon>
        <taxon>Chordata</taxon>
        <taxon>Craniata</taxon>
        <taxon>Vertebrata</taxon>
        <taxon>Euteleostomi</taxon>
        <taxon>Actinopterygii</taxon>
        <taxon>Neopterygii</taxon>
        <taxon>Teleostei</taxon>
        <taxon>Albuliformes</taxon>
        <taxon>Albulidae</taxon>
        <taxon>Albula</taxon>
    </lineage>
</organism>
<evidence type="ECO:0000259" key="11">
    <source>
        <dbReference type="Pfam" id="PF17960"/>
    </source>
</evidence>
<dbReference type="GO" id="GO:0030334">
    <property type="term" value="P:regulation of cell migration"/>
    <property type="evidence" value="ECO:0007669"/>
    <property type="project" value="TreeGrafter"/>
</dbReference>
<protein>
    <recommendedName>
        <fullName evidence="11">Plexin TIG domain-containing protein</fullName>
    </recommendedName>
</protein>
<sequence>MVSISRSASGYPQPYVKEELSAAAVLMDVARIIPHGQSSGMWLPSLEQERGVGTVTQGMGGCSRAGMIDVFNSKWGSAMVGGEVSWRLACCHSNGGADVTPHHQPAERHLTPGLTLHGSAVVLPLCAFIVRHLFVREPGAYCPELGPQSEHLLPHHCGSLFLGLTQPQPPPELGQVEDSTAIGSPPESQLELTITFNTAVLCGSLGTLSVMSYSDSVGVIEGGQGRQGCSRKDHCERAEEPYRFAATLSQCVKVTVYPDSIAVSEPSVPLLVKVSDVPDLSTGITCSFGNLTEVEGQVNGNQIMCVSPAAKDVPVIPTDQDWFGVELRLNSKETGQMLTSTEVKFYNCSVHQL</sequence>
<accession>A0A8T2N4E1</accession>
<dbReference type="FunFam" id="2.60.40.10:FF:000131">
    <property type="entry name" value="Plexin A2"/>
    <property type="match status" value="1"/>
</dbReference>
<name>A0A8T2N4E1_9TELE</name>
<keyword evidence="9" id="KW-1015">Disulfide bond</keyword>
<keyword evidence="3" id="KW-0597">Phosphoprotein</keyword>
<evidence type="ECO:0000256" key="1">
    <source>
        <dbReference type="ARBA" id="ARBA00004251"/>
    </source>
</evidence>
<dbReference type="InterPro" id="IPR031148">
    <property type="entry name" value="Plexin"/>
</dbReference>
<dbReference type="InterPro" id="IPR041019">
    <property type="entry name" value="TIG1_plexin"/>
</dbReference>
<evidence type="ECO:0000256" key="6">
    <source>
        <dbReference type="ARBA" id="ARBA00022737"/>
    </source>
</evidence>
<keyword evidence="4" id="KW-0812">Transmembrane</keyword>
<gene>
    <name evidence="12" type="ORF">JZ751_014796</name>
</gene>
<keyword evidence="2" id="KW-1003">Cell membrane</keyword>
<evidence type="ECO:0000313" key="13">
    <source>
        <dbReference type="Proteomes" id="UP000824540"/>
    </source>
</evidence>
<dbReference type="EMBL" id="JAFBMS010000237">
    <property type="protein sequence ID" value="KAG9332698.1"/>
    <property type="molecule type" value="Genomic_DNA"/>
</dbReference>